<protein>
    <submittedName>
        <fullName evidence="2">Uncharacterized protein</fullName>
    </submittedName>
</protein>
<feature type="region of interest" description="Disordered" evidence="1">
    <location>
        <begin position="17"/>
        <end position="36"/>
    </location>
</feature>
<dbReference type="AntiFam" id="ANF00142">
    <property type="entry name" value="Shadow ORF (opposite yadG)"/>
</dbReference>
<organism evidence="2 3">
    <name type="scientific">Pseudomonas syringae pv. japonica str. M301072</name>
    <dbReference type="NCBI Taxonomy" id="629262"/>
    <lineage>
        <taxon>Bacteria</taxon>
        <taxon>Pseudomonadati</taxon>
        <taxon>Pseudomonadota</taxon>
        <taxon>Gammaproteobacteria</taxon>
        <taxon>Pseudomonadales</taxon>
        <taxon>Pseudomonadaceae</taxon>
        <taxon>Pseudomonas</taxon>
        <taxon>Pseudomonas syringae</taxon>
    </lineage>
</organism>
<dbReference type="EMBL" id="AEAH01004291">
    <property type="protein sequence ID" value="EGH35984.1"/>
    <property type="molecule type" value="Genomic_DNA"/>
</dbReference>
<proteinExistence type="predicted"/>
<dbReference type="AntiFam" id="ANF00095">
    <property type="entry name" value="Shadow ORF (opposite ABC transporters)"/>
</dbReference>
<evidence type="ECO:0000313" key="2">
    <source>
        <dbReference type="EMBL" id="EGH35984.1"/>
    </source>
</evidence>
<reference evidence="2 3" key="1">
    <citation type="journal article" date="2011" name="PLoS Pathog.">
        <title>Dynamic evolution of pathogenicity revealed by sequencing and comparative genomics of 19 Pseudomonas syringae isolates.</title>
        <authorList>
            <person name="Baltrus D.A."/>
            <person name="Nishimura M.T."/>
            <person name="Romanchuk A."/>
            <person name="Chang J.H."/>
            <person name="Mukhtar M.S."/>
            <person name="Cherkis K."/>
            <person name="Roach J."/>
            <person name="Grant S.R."/>
            <person name="Jones C.D."/>
            <person name="Dangl J.L."/>
        </authorList>
    </citation>
    <scope>NUCLEOTIDE SEQUENCE [LARGE SCALE GENOMIC DNA]</scope>
    <source>
        <strain evidence="3">M301072PT</strain>
    </source>
</reference>
<dbReference type="AlphaFoldDB" id="F3G0J2"/>
<name>F3G0J2_PSESX</name>
<evidence type="ECO:0000313" key="3">
    <source>
        <dbReference type="Proteomes" id="UP000004471"/>
    </source>
</evidence>
<dbReference type="Proteomes" id="UP000004471">
    <property type="component" value="Unassembled WGS sequence"/>
</dbReference>
<evidence type="ECO:0000256" key="1">
    <source>
        <dbReference type="SAM" id="MobiDB-lite"/>
    </source>
</evidence>
<comment type="caution">
    <text evidence="2">The sequence shown here is derived from an EMBL/GenBank/DDBJ whole genome shotgun (WGS) entry which is preliminary data.</text>
</comment>
<feature type="non-terminal residue" evidence="2">
    <location>
        <position position="1"/>
    </location>
</feature>
<accession>F3G0J2</accession>
<feature type="non-terminal residue" evidence="2">
    <location>
        <position position="36"/>
    </location>
</feature>
<sequence>FASVAVEVAGGFVGEQHVGVGSEGTGNGDPLLFATR</sequence>
<gene>
    <name evidence="2" type="ORF">PSYJA_45806</name>
</gene>